<dbReference type="STRING" id="1193518.BN13_380032"/>
<dbReference type="EMBL" id="CAJC01000148">
    <property type="protein sequence ID" value="CCI53381.1"/>
    <property type="molecule type" value="Genomic_DNA"/>
</dbReference>
<name>A0A077M7V0_9MICO</name>
<sequence>MSIHFAASRPEFRRAIMAIAQSSLAWSQRARVVVRVDETGGSLELAGASQAFGNDPMVRSVRFAVRKGAGHGQACVDFAALGSIASASMGRTVTVEASEAGSLTVLLHGPLSGSVKMSSGTSTTPDGNRGRVLTLPILSAPSAPVTVPDRVIATVDGEVFFEALDAVRTARRSARHAKLGAEVAEAGVGLISTVNGYLYMLATDRAQMASVDMRADTGQAIDPVLRGGVHIPHWLVEALLRTPASLRGAPVALAVSKPERVVVTAGGLTVDLPSNVTDGLPFSTLLRLMEADTGWNVVCDADLAIAATNADLRAALSNAAAREPMVRLWVGTLEDSAIHLIEPWATTHVQGSVSGHGCFAFLSSKLLLKALARHRRETAIVSLIGTGNGDGEPITRRPVTIASLTPRGSQLTTRIQPIRVSPRVFPHYCAQ</sequence>
<reference evidence="1 2" key="1">
    <citation type="journal article" date="2013" name="ISME J.">
        <title>A metabolic model for members of the genus Tetrasphaera involved in enhanced biological phosphorus removal.</title>
        <authorList>
            <person name="Kristiansen R."/>
            <person name="Nguyen H.T.T."/>
            <person name="Saunders A.M."/>
            <person name="Nielsen J.L."/>
            <person name="Wimmer R."/>
            <person name="Le V.Q."/>
            <person name="McIlroy S.J."/>
            <person name="Petrovski S."/>
            <person name="Seviour R.J."/>
            <person name="Calteau A."/>
            <person name="Nielsen K.L."/>
            <person name="Nielsen P.H."/>
        </authorList>
    </citation>
    <scope>NUCLEOTIDE SEQUENCE [LARGE SCALE GENOMIC DNA]</scope>
    <source>
        <strain evidence="1 2">Ben 74</strain>
    </source>
</reference>
<protein>
    <recommendedName>
        <fullName evidence="3">DNA polymerase III beta sliding clamp central domain-containing protein</fullName>
    </recommendedName>
</protein>
<gene>
    <name evidence="1" type="ORF">BN13_380032</name>
</gene>
<comment type="caution">
    <text evidence="1">The sequence shown here is derived from an EMBL/GenBank/DDBJ whole genome shotgun (WGS) entry which is preliminary data.</text>
</comment>
<evidence type="ECO:0008006" key="3">
    <source>
        <dbReference type="Google" id="ProtNLM"/>
    </source>
</evidence>
<proteinExistence type="predicted"/>
<keyword evidence="2" id="KW-1185">Reference proteome</keyword>
<organism evidence="1 2">
    <name type="scientific">Nostocoides jenkinsii Ben 74</name>
    <dbReference type="NCBI Taxonomy" id="1193518"/>
    <lineage>
        <taxon>Bacteria</taxon>
        <taxon>Bacillati</taxon>
        <taxon>Actinomycetota</taxon>
        <taxon>Actinomycetes</taxon>
        <taxon>Micrococcales</taxon>
        <taxon>Intrasporangiaceae</taxon>
        <taxon>Nostocoides</taxon>
    </lineage>
</organism>
<dbReference type="Proteomes" id="UP000035720">
    <property type="component" value="Unassembled WGS sequence"/>
</dbReference>
<dbReference type="AlphaFoldDB" id="A0A077M7V0"/>
<evidence type="ECO:0000313" key="1">
    <source>
        <dbReference type="EMBL" id="CCI53381.1"/>
    </source>
</evidence>
<accession>A0A077M7V0</accession>
<evidence type="ECO:0000313" key="2">
    <source>
        <dbReference type="Proteomes" id="UP000035720"/>
    </source>
</evidence>